<dbReference type="EMBL" id="FNBP01000003">
    <property type="protein sequence ID" value="SDF82001.1"/>
    <property type="molecule type" value="Genomic_DNA"/>
</dbReference>
<dbReference type="Proteomes" id="UP000199399">
    <property type="component" value="Unassembled WGS sequence"/>
</dbReference>
<organism evidence="1 2">
    <name type="scientific">Sulfitobacter delicatus</name>
    <dbReference type="NCBI Taxonomy" id="218672"/>
    <lineage>
        <taxon>Bacteria</taxon>
        <taxon>Pseudomonadati</taxon>
        <taxon>Pseudomonadota</taxon>
        <taxon>Alphaproteobacteria</taxon>
        <taxon>Rhodobacterales</taxon>
        <taxon>Roseobacteraceae</taxon>
        <taxon>Sulfitobacter</taxon>
    </lineage>
</organism>
<protein>
    <submittedName>
        <fullName evidence="1">Uncharacterized protein</fullName>
    </submittedName>
</protein>
<accession>A0A1G7P6Z8</accession>
<dbReference type="STRING" id="218672.SAMN04489759_103242"/>
<evidence type="ECO:0000313" key="2">
    <source>
        <dbReference type="Proteomes" id="UP000199399"/>
    </source>
</evidence>
<sequence>MQPLVLRAYIRPLPEYLPRTRAMEETIGVGAGFDGAWYRSQKEHWLGWLSEYSGPCAYGRSEKAKRSAEYAYNHIQCAPCFLAS</sequence>
<keyword evidence="2" id="KW-1185">Reference proteome</keyword>
<name>A0A1G7P6Z8_9RHOB</name>
<proteinExistence type="predicted"/>
<dbReference type="AlphaFoldDB" id="A0A1G7P6Z8"/>
<evidence type="ECO:0000313" key="1">
    <source>
        <dbReference type="EMBL" id="SDF82001.1"/>
    </source>
</evidence>
<reference evidence="2" key="1">
    <citation type="submission" date="2016-10" db="EMBL/GenBank/DDBJ databases">
        <authorList>
            <person name="Varghese N."/>
            <person name="Submissions S."/>
        </authorList>
    </citation>
    <scope>NUCLEOTIDE SEQUENCE [LARGE SCALE GENOMIC DNA]</scope>
    <source>
        <strain evidence="2">DSM 16477</strain>
    </source>
</reference>
<gene>
    <name evidence="1" type="ORF">SAMN04489759_103242</name>
</gene>